<keyword evidence="2" id="KW-1185">Reference proteome</keyword>
<comment type="caution">
    <text evidence="1">The sequence shown here is derived from an EMBL/GenBank/DDBJ whole genome shotgun (WGS) entry which is preliminary data.</text>
</comment>
<name>A0A392UNS2_9FABA</name>
<sequence>MVLYSNAFNTQAVGSSYEASAASASLPPAYATWPYPIYSNDTTTMLPNQTKVSKALRCEVCKIDLNSKDSY</sequence>
<dbReference type="Proteomes" id="UP000265520">
    <property type="component" value="Unassembled WGS sequence"/>
</dbReference>
<dbReference type="AlphaFoldDB" id="A0A392UNS2"/>
<dbReference type="EMBL" id="LXQA010850858">
    <property type="protein sequence ID" value="MCI73990.1"/>
    <property type="molecule type" value="Genomic_DNA"/>
</dbReference>
<organism evidence="1 2">
    <name type="scientific">Trifolium medium</name>
    <dbReference type="NCBI Taxonomy" id="97028"/>
    <lineage>
        <taxon>Eukaryota</taxon>
        <taxon>Viridiplantae</taxon>
        <taxon>Streptophyta</taxon>
        <taxon>Embryophyta</taxon>
        <taxon>Tracheophyta</taxon>
        <taxon>Spermatophyta</taxon>
        <taxon>Magnoliopsida</taxon>
        <taxon>eudicotyledons</taxon>
        <taxon>Gunneridae</taxon>
        <taxon>Pentapetalae</taxon>
        <taxon>rosids</taxon>
        <taxon>fabids</taxon>
        <taxon>Fabales</taxon>
        <taxon>Fabaceae</taxon>
        <taxon>Papilionoideae</taxon>
        <taxon>50 kb inversion clade</taxon>
        <taxon>NPAAA clade</taxon>
        <taxon>Hologalegina</taxon>
        <taxon>IRL clade</taxon>
        <taxon>Trifolieae</taxon>
        <taxon>Trifolium</taxon>
    </lineage>
</organism>
<evidence type="ECO:0000313" key="2">
    <source>
        <dbReference type="Proteomes" id="UP000265520"/>
    </source>
</evidence>
<proteinExistence type="predicted"/>
<accession>A0A392UNS2</accession>
<feature type="non-terminal residue" evidence="1">
    <location>
        <position position="71"/>
    </location>
</feature>
<evidence type="ECO:0000313" key="1">
    <source>
        <dbReference type="EMBL" id="MCI73990.1"/>
    </source>
</evidence>
<protein>
    <submittedName>
        <fullName evidence="1">Zinc finger RNA-binding protein-like</fullName>
    </submittedName>
</protein>
<reference evidence="1 2" key="1">
    <citation type="journal article" date="2018" name="Front. Plant Sci.">
        <title>Red Clover (Trifolium pratense) and Zigzag Clover (T. medium) - A Picture of Genomic Similarities and Differences.</title>
        <authorList>
            <person name="Dluhosova J."/>
            <person name="Istvanek J."/>
            <person name="Nedelnik J."/>
            <person name="Repkova J."/>
        </authorList>
    </citation>
    <scope>NUCLEOTIDE SEQUENCE [LARGE SCALE GENOMIC DNA]</scope>
    <source>
        <strain evidence="2">cv. 10/8</strain>
        <tissue evidence="1">Leaf</tissue>
    </source>
</reference>